<feature type="binding site" evidence="8">
    <location>
        <position position="234"/>
    </location>
    <ligand>
        <name>Mg(2+)</name>
        <dbReference type="ChEBI" id="CHEBI:18420"/>
        <label>1</label>
    </ligand>
</feature>
<evidence type="ECO:0000313" key="13">
    <source>
        <dbReference type="EMBL" id="KAK6187663.1"/>
    </source>
</evidence>
<evidence type="ECO:0000256" key="10">
    <source>
        <dbReference type="RuleBase" id="RU362131"/>
    </source>
</evidence>
<dbReference type="GO" id="GO:0003906">
    <property type="term" value="F:DNA-(apurinic or apyrimidinic site) endonuclease activity"/>
    <property type="evidence" value="ECO:0007669"/>
    <property type="project" value="TreeGrafter"/>
</dbReference>
<dbReference type="EC" id="3.1.21.-" evidence="10"/>
<keyword evidence="5" id="KW-0378">Hydrolase</keyword>
<evidence type="ECO:0000259" key="12">
    <source>
        <dbReference type="Pfam" id="PF03372"/>
    </source>
</evidence>
<dbReference type="GO" id="GO:0008311">
    <property type="term" value="F:double-stranded DNA 3'-5' DNA exonuclease activity"/>
    <property type="evidence" value="ECO:0007669"/>
    <property type="project" value="UniProtKB-EC"/>
</dbReference>
<name>A0AAN8PXP5_PATCE</name>
<dbReference type="Pfam" id="PF03372">
    <property type="entry name" value="Exo_endo_phos"/>
    <property type="match status" value="1"/>
</dbReference>
<keyword evidence="6 8" id="KW-0460">Magnesium</keyword>
<proteinExistence type="inferred from homology"/>
<dbReference type="Proteomes" id="UP001347796">
    <property type="component" value="Unassembled WGS sequence"/>
</dbReference>
<evidence type="ECO:0000256" key="3">
    <source>
        <dbReference type="ARBA" id="ARBA00007092"/>
    </source>
</evidence>
<gene>
    <name evidence="13" type="ORF">SNE40_005640</name>
</gene>
<comment type="cofactor">
    <cofactor evidence="2">
        <name>Mn(2+)</name>
        <dbReference type="ChEBI" id="CHEBI:29035"/>
    </cofactor>
</comment>
<keyword evidence="8" id="KW-0464">Manganese</keyword>
<dbReference type="PROSITE" id="PS00727">
    <property type="entry name" value="AP_NUCLEASE_F1_2"/>
    <property type="match status" value="1"/>
</dbReference>
<accession>A0AAN8PXP5</accession>
<dbReference type="GO" id="GO:0006284">
    <property type="term" value="P:base-excision repair"/>
    <property type="evidence" value="ECO:0007669"/>
    <property type="project" value="TreeGrafter"/>
</dbReference>
<feature type="site" description="Interaction with DNA substrate" evidence="9">
    <location>
        <position position="332"/>
    </location>
</feature>
<feature type="active site" evidence="7">
    <location>
        <position position="194"/>
    </location>
</feature>
<evidence type="ECO:0000256" key="5">
    <source>
        <dbReference type="ARBA" id="ARBA00022801"/>
    </source>
</evidence>
<keyword evidence="14" id="KW-1185">Reference proteome</keyword>
<sequence length="341" mass="38405">MPKRTKKAVVNDEDNEDVAEAKPASKKQKKEPAEGAKPAKTPKGKKEKEENGDGDGDTPALKKVPSVDVSGMDFTSDAKTEDGRAWNVKIASWNINGIRAWMSKDGTSYIKAEAPDVMCLQETKCDTSKIPAECKIEGYTAHWLAGDKEGYSGVGMYTKTKPINVTYGIDVSKHDNEGRVITAEFEKYYVVTAYVPNSGRGLPRLDYRTKEWDADFIKYLKDLDAKKPVIMCGDLNVAHLDIDLKNPKTNKKTAGFTPQEREGFTNLLNEGFVDTYRKLYPDKEAAYTFWAYFMNNRAKDCGWRLDYFVISERLTKDLCDSVIRKHVMGSDHCPVVLYMNL</sequence>
<dbReference type="EMBL" id="JAZGQO010000004">
    <property type="protein sequence ID" value="KAK6187663.1"/>
    <property type="molecule type" value="Genomic_DNA"/>
</dbReference>
<dbReference type="InterPro" id="IPR036691">
    <property type="entry name" value="Endo/exonu/phosph_ase_sf"/>
</dbReference>
<dbReference type="PANTHER" id="PTHR22748:SF6">
    <property type="entry name" value="DNA-(APURINIC OR APYRIMIDINIC SITE) ENDONUCLEASE"/>
    <property type="match status" value="1"/>
</dbReference>
<evidence type="ECO:0000256" key="11">
    <source>
        <dbReference type="SAM" id="MobiDB-lite"/>
    </source>
</evidence>
<feature type="active site" description="Proton acceptor" evidence="7">
    <location>
        <position position="332"/>
    </location>
</feature>
<feature type="region of interest" description="Disordered" evidence="11">
    <location>
        <begin position="1"/>
        <end position="69"/>
    </location>
</feature>
<comment type="cofactor">
    <cofactor evidence="8 10">
        <name>Mg(2+)</name>
        <dbReference type="ChEBI" id="CHEBI:18420"/>
    </cofactor>
    <cofactor evidence="8 10">
        <name>Mn(2+)</name>
        <dbReference type="ChEBI" id="CHEBI:29035"/>
    </cofactor>
    <text evidence="8 10">Probably binds two magnesium or manganese ions per subunit.</text>
</comment>
<feature type="binding site" evidence="8">
    <location>
        <position position="236"/>
    </location>
    <ligand>
        <name>Mg(2+)</name>
        <dbReference type="ChEBI" id="CHEBI:18420"/>
        <label>1</label>
    </ligand>
</feature>
<evidence type="ECO:0000256" key="1">
    <source>
        <dbReference type="ARBA" id="ARBA00000493"/>
    </source>
</evidence>
<evidence type="ECO:0000256" key="6">
    <source>
        <dbReference type="ARBA" id="ARBA00022842"/>
    </source>
</evidence>
<feature type="binding site" evidence="8">
    <location>
        <position position="122"/>
    </location>
    <ligand>
        <name>Mg(2+)</name>
        <dbReference type="ChEBI" id="CHEBI:18420"/>
        <label>1</label>
    </ligand>
</feature>
<evidence type="ECO:0000256" key="7">
    <source>
        <dbReference type="PIRSR" id="PIRSR604808-1"/>
    </source>
</evidence>
<reference evidence="13 14" key="1">
    <citation type="submission" date="2024-01" db="EMBL/GenBank/DDBJ databases">
        <title>The genome of the rayed Mediterranean limpet Patella caerulea (Linnaeus, 1758).</title>
        <authorList>
            <person name="Anh-Thu Weber A."/>
            <person name="Halstead-Nussloch G."/>
        </authorList>
    </citation>
    <scope>NUCLEOTIDE SEQUENCE [LARGE SCALE GENOMIC DNA]</scope>
    <source>
        <strain evidence="13">AATW-2023a</strain>
        <tissue evidence="13">Whole specimen</tissue>
    </source>
</reference>
<feature type="site" description="Transition state stabilizer" evidence="9">
    <location>
        <position position="236"/>
    </location>
</feature>
<evidence type="ECO:0000313" key="14">
    <source>
        <dbReference type="Proteomes" id="UP001347796"/>
    </source>
</evidence>
<comment type="similarity">
    <text evidence="3 10">Belongs to the DNA repair enzymes AP/ExoA family.</text>
</comment>
<comment type="caution">
    <text evidence="13">The sequence shown here is derived from an EMBL/GenBank/DDBJ whole genome shotgun (WGS) entry which is preliminary data.</text>
</comment>
<dbReference type="NCBIfam" id="TIGR00195">
    <property type="entry name" value="exoDNase_III"/>
    <property type="match status" value="1"/>
</dbReference>
<keyword evidence="4 8" id="KW-0479">Metal-binding</keyword>
<evidence type="ECO:0000256" key="4">
    <source>
        <dbReference type="ARBA" id="ARBA00022723"/>
    </source>
</evidence>
<dbReference type="InterPro" id="IPR020847">
    <property type="entry name" value="AP_endonuclease_F1_BS"/>
</dbReference>
<dbReference type="PROSITE" id="PS51435">
    <property type="entry name" value="AP_NUCLEASE_F1_4"/>
    <property type="match status" value="1"/>
</dbReference>
<dbReference type="CDD" id="cd09087">
    <property type="entry name" value="Ape1-like_AP-endo"/>
    <property type="match status" value="1"/>
</dbReference>
<dbReference type="InterPro" id="IPR005135">
    <property type="entry name" value="Endo/exonuclease/phosphatase"/>
</dbReference>
<feature type="binding site" evidence="8">
    <location>
        <position position="331"/>
    </location>
    <ligand>
        <name>Mg(2+)</name>
        <dbReference type="ChEBI" id="CHEBI:18420"/>
        <label>1</label>
    </ligand>
</feature>
<dbReference type="GO" id="GO:0008081">
    <property type="term" value="F:phosphoric diester hydrolase activity"/>
    <property type="evidence" value="ECO:0007669"/>
    <property type="project" value="TreeGrafter"/>
</dbReference>
<dbReference type="EC" id="3.1.11.2" evidence="10"/>
<keyword evidence="10" id="KW-0234">DNA repair</keyword>
<dbReference type="PANTHER" id="PTHR22748">
    <property type="entry name" value="AP ENDONUCLEASE"/>
    <property type="match status" value="1"/>
</dbReference>
<dbReference type="GO" id="GO:0003677">
    <property type="term" value="F:DNA binding"/>
    <property type="evidence" value="ECO:0007669"/>
    <property type="project" value="InterPro"/>
</dbReference>
<feature type="binding site" evidence="8">
    <location>
        <position position="94"/>
    </location>
    <ligand>
        <name>Mg(2+)</name>
        <dbReference type="ChEBI" id="CHEBI:18420"/>
        <label>1</label>
    </ligand>
</feature>
<dbReference type="AlphaFoldDB" id="A0AAN8PXP5"/>
<dbReference type="Gene3D" id="3.60.10.10">
    <property type="entry name" value="Endonuclease/exonuclease/phosphatase"/>
    <property type="match status" value="1"/>
</dbReference>
<dbReference type="InterPro" id="IPR004808">
    <property type="entry name" value="AP_endonuc_1"/>
</dbReference>
<protein>
    <recommendedName>
        <fullName evidence="10">DNA repair nuclease/redox regulator APEX1</fullName>
        <shortName evidence="10">APEN</shortName>
        <shortName evidence="10">REF-1</shortName>
        <ecNumber evidence="10">3.1.11.2</ecNumber>
        <ecNumber evidence="10">3.1.21.-</ecNumber>
    </recommendedName>
    <alternativeName>
        <fullName evidence="10">APEX nuclease</fullName>
    </alternativeName>
    <alternativeName>
        <fullName evidence="10">Apurinic-apyrimidinic endonuclease 1</fullName>
    </alternativeName>
    <alternativeName>
        <fullName evidence="10">Redox factor-1</fullName>
    </alternativeName>
    <component>
        <recommendedName>
            <fullName evidence="10">DNA repair nuclease/redox regulator APEX1, mitochondrial</fullName>
        </recommendedName>
    </component>
</protein>
<feature type="active site" description="Proton donor/acceptor" evidence="7">
    <location>
        <position position="234"/>
    </location>
</feature>
<dbReference type="PROSITE" id="PS00726">
    <property type="entry name" value="AP_NUCLEASE_F1_1"/>
    <property type="match status" value="1"/>
</dbReference>
<dbReference type="SUPFAM" id="SSF56219">
    <property type="entry name" value="DNase I-like"/>
    <property type="match status" value="1"/>
</dbReference>
<evidence type="ECO:0000256" key="9">
    <source>
        <dbReference type="PIRSR" id="PIRSR604808-3"/>
    </source>
</evidence>
<dbReference type="GO" id="GO:0046872">
    <property type="term" value="F:metal ion binding"/>
    <property type="evidence" value="ECO:0007669"/>
    <property type="project" value="UniProtKB-KW"/>
</dbReference>
<dbReference type="GO" id="GO:0005634">
    <property type="term" value="C:nucleus"/>
    <property type="evidence" value="ECO:0007669"/>
    <property type="project" value="TreeGrafter"/>
</dbReference>
<dbReference type="InterPro" id="IPR020848">
    <property type="entry name" value="AP_endonuclease_F1_CS"/>
</dbReference>
<evidence type="ECO:0000256" key="8">
    <source>
        <dbReference type="PIRSR" id="PIRSR604808-2"/>
    </source>
</evidence>
<keyword evidence="10" id="KW-0227">DNA damage</keyword>
<evidence type="ECO:0000256" key="2">
    <source>
        <dbReference type="ARBA" id="ARBA00001936"/>
    </source>
</evidence>
<feature type="domain" description="Endonuclease/exonuclease/phosphatase" evidence="12">
    <location>
        <begin position="91"/>
        <end position="332"/>
    </location>
</feature>
<feature type="site" description="Important for catalytic activity" evidence="9">
    <location>
        <position position="306"/>
    </location>
</feature>
<feature type="binding site" evidence="8">
    <location>
        <position position="332"/>
    </location>
    <ligand>
        <name>Mg(2+)</name>
        <dbReference type="ChEBI" id="CHEBI:18420"/>
        <label>1</label>
    </ligand>
</feature>
<dbReference type="NCBIfam" id="TIGR00633">
    <property type="entry name" value="xth"/>
    <property type="match status" value="1"/>
</dbReference>
<organism evidence="13 14">
    <name type="scientific">Patella caerulea</name>
    <name type="common">Rayed Mediterranean limpet</name>
    <dbReference type="NCBI Taxonomy" id="87958"/>
    <lineage>
        <taxon>Eukaryota</taxon>
        <taxon>Metazoa</taxon>
        <taxon>Spiralia</taxon>
        <taxon>Lophotrochozoa</taxon>
        <taxon>Mollusca</taxon>
        <taxon>Gastropoda</taxon>
        <taxon>Patellogastropoda</taxon>
        <taxon>Patelloidea</taxon>
        <taxon>Patellidae</taxon>
        <taxon>Patella</taxon>
    </lineage>
</organism>
<comment type="catalytic activity">
    <reaction evidence="1">
        <text>Exonucleolytic cleavage in the 3'- to 5'-direction to yield nucleoside 5'-phosphates.</text>
        <dbReference type="EC" id="3.1.11.2"/>
    </reaction>
</comment>